<dbReference type="InterPro" id="IPR033734">
    <property type="entry name" value="Jacalin-like_lectin_dom_plant"/>
</dbReference>
<evidence type="ECO:0000313" key="5">
    <source>
        <dbReference type="EMBL" id="KAJ9559949.1"/>
    </source>
</evidence>
<feature type="domain" description="Jacalin-type lectin" evidence="4">
    <location>
        <begin position="10"/>
        <end position="153"/>
    </location>
</feature>
<dbReference type="FunFam" id="2.100.10.30:FF:000001">
    <property type="entry name" value="Jacalin-related lectin 33"/>
    <property type="match status" value="1"/>
</dbReference>
<gene>
    <name evidence="5" type="ORF">OSB04_005109</name>
</gene>
<keyword evidence="6" id="KW-1185">Reference proteome</keyword>
<name>A0AA38TFC9_9ASTR</name>
<dbReference type="AlphaFoldDB" id="A0AA38TFC9"/>
<evidence type="ECO:0000313" key="6">
    <source>
        <dbReference type="Proteomes" id="UP001172457"/>
    </source>
</evidence>
<comment type="caution">
    <text evidence="5">The sequence shown here is derived from an EMBL/GenBank/DDBJ whole genome shotgun (WGS) entry which is preliminary data.</text>
</comment>
<sequence length="338" mass="37092">MGTESKSEGYVTHGPWGGPKGKAWIWMPKGNIIKITIVHRDIIDCIKFESEDSTGETESPFFGVSCRNRTADTICIDYPNECLVSISGTYGWEQIVDNEVVRSLCFVTNKKRYGPYGSDTGTPFSYDGKGGVVVGFHGRADSYVDAIGIYVMPGSLAFCRNPTSEQTSMQELCSSCMSRILTPKEAGPWGACVGKLWDDGVFSTVKHINVFMDESLKVLHAIQFVYLKRDATFFSSSVHGGACEDKIQQASLVNLDGKDEYLTRISGFYGPVGGFDGLEAIKSITFHTNKKIHGPYGEENGDGYTYFASTLSRGKVVGFHGRKSNGFLNAIGVHMEYN</sequence>
<dbReference type="GO" id="GO:0030246">
    <property type="term" value="F:carbohydrate binding"/>
    <property type="evidence" value="ECO:0007669"/>
    <property type="project" value="UniProtKB-KW"/>
</dbReference>
<evidence type="ECO:0000256" key="2">
    <source>
        <dbReference type="ARBA" id="ARBA00022734"/>
    </source>
</evidence>
<dbReference type="EMBL" id="JARYMX010000002">
    <property type="protein sequence ID" value="KAJ9559949.1"/>
    <property type="molecule type" value="Genomic_DNA"/>
</dbReference>
<dbReference type="Pfam" id="PF01419">
    <property type="entry name" value="Jacalin"/>
    <property type="match status" value="2"/>
</dbReference>
<keyword evidence="3" id="KW-0677">Repeat</keyword>
<proteinExistence type="inferred from homology"/>
<comment type="similarity">
    <text evidence="1">Belongs to the jacalin lectin family.</text>
</comment>
<dbReference type="Gene3D" id="2.100.10.30">
    <property type="entry name" value="Jacalin-like lectin domain"/>
    <property type="match status" value="2"/>
</dbReference>
<dbReference type="PANTHER" id="PTHR47293:SF66">
    <property type="entry name" value="JACALIN-RELATED LECTIN 11-RELATED"/>
    <property type="match status" value="1"/>
</dbReference>
<evidence type="ECO:0000259" key="4">
    <source>
        <dbReference type="PROSITE" id="PS51752"/>
    </source>
</evidence>
<dbReference type="InterPro" id="IPR036404">
    <property type="entry name" value="Jacalin-like_lectin_dom_sf"/>
</dbReference>
<evidence type="ECO:0000256" key="3">
    <source>
        <dbReference type="ARBA" id="ARBA00022737"/>
    </source>
</evidence>
<evidence type="ECO:0000256" key="1">
    <source>
        <dbReference type="ARBA" id="ARBA00006568"/>
    </source>
</evidence>
<dbReference type="InterPro" id="IPR001229">
    <property type="entry name" value="Jacalin-like_lectin_dom"/>
</dbReference>
<dbReference type="PANTHER" id="PTHR47293">
    <property type="entry name" value="JACALIN-RELATED LECTIN 3"/>
    <property type="match status" value="1"/>
</dbReference>
<dbReference type="SUPFAM" id="SSF51101">
    <property type="entry name" value="Mannose-binding lectins"/>
    <property type="match status" value="2"/>
</dbReference>
<dbReference type="Proteomes" id="UP001172457">
    <property type="component" value="Chromosome 2"/>
</dbReference>
<dbReference type="PROSITE" id="PS51752">
    <property type="entry name" value="JACALIN_LECTIN"/>
    <property type="match status" value="2"/>
</dbReference>
<protein>
    <recommendedName>
        <fullName evidence="4">Jacalin-type lectin domain-containing protein</fullName>
    </recommendedName>
</protein>
<accession>A0AA38TFC9</accession>
<keyword evidence="2" id="KW-0430">Lectin</keyword>
<reference evidence="5" key="1">
    <citation type="submission" date="2023-03" db="EMBL/GenBank/DDBJ databases">
        <title>Chromosome-scale reference genome and RAD-based genetic map of yellow starthistle (Centaurea solstitialis) reveal putative structural variation and QTLs associated with invader traits.</title>
        <authorList>
            <person name="Reatini B."/>
            <person name="Cang F.A."/>
            <person name="Jiang Q."/>
            <person name="Mckibben M.T.W."/>
            <person name="Barker M.S."/>
            <person name="Rieseberg L.H."/>
            <person name="Dlugosch K.M."/>
        </authorList>
    </citation>
    <scope>NUCLEOTIDE SEQUENCE</scope>
    <source>
        <strain evidence="5">CAN-66</strain>
        <tissue evidence="5">Leaf</tissue>
    </source>
</reference>
<dbReference type="CDD" id="cd09612">
    <property type="entry name" value="Jacalin"/>
    <property type="match status" value="2"/>
</dbReference>
<organism evidence="5 6">
    <name type="scientific">Centaurea solstitialis</name>
    <name type="common">yellow star-thistle</name>
    <dbReference type="NCBI Taxonomy" id="347529"/>
    <lineage>
        <taxon>Eukaryota</taxon>
        <taxon>Viridiplantae</taxon>
        <taxon>Streptophyta</taxon>
        <taxon>Embryophyta</taxon>
        <taxon>Tracheophyta</taxon>
        <taxon>Spermatophyta</taxon>
        <taxon>Magnoliopsida</taxon>
        <taxon>eudicotyledons</taxon>
        <taxon>Gunneridae</taxon>
        <taxon>Pentapetalae</taxon>
        <taxon>asterids</taxon>
        <taxon>campanulids</taxon>
        <taxon>Asterales</taxon>
        <taxon>Asteraceae</taxon>
        <taxon>Carduoideae</taxon>
        <taxon>Cardueae</taxon>
        <taxon>Centaureinae</taxon>
        <taxon>Centaurea</taxon>
    </lineage>
</organism>
<feature type="domain" description="Jacalin-type lectin" evidence="4">
    <location>
        <begin position="183"/>
        <end position="337"/>
    </location>
</feature>
<dbReference type="SMART" id="SM00915">
    <property type="entry name" value="Jacalin"/>
    <property type="match status" value="2"/>
</dbReference>